<proteinExistence type="predicted"/>
<dbReference type="GO" id="GO:0003935">
    <property type="term" value="F:GTP cyclohydrolase II activity"/>
    <property type="evidence" value="ECO:0007669"/>
    <property type="project" value="UniProtKB-EC"/>
</dbReference>
<organism evidence="1">
    <name type="scientific">uncultured Sulfurovum sp</name>
    <dbReference type="NCBI Taxonomy" id="269237"/>
    <lineage>
        <taxon>Bacteria</taxon>
        <taxon>Pseudomonadati</taxon>
        <taxon>Campylobacterota</taxon>
        <taxon>Epsilonproteobacteria</taxon>
        <taxon>Campylobacterales</taxon>
        <taxon>Sulfurovaceae</taxon>
        <taxon>Sulfurovum</taxon>
        <taxon>environmental samples</taxon>
    </lineage>
</organism>
<protein>
    <submittedName>
        <fullName evidence="1">Uncharacterized domain COG3236 / GTP cyclohydrolase II (EC)</fullName>
        <ecNumber evidence="1">3.5.4.25</ecNumber>
    </submittedName>
</protein>
<reference evidence="1" key="1">
    <citation type="submission" date="2020-01" db="EMBL/GenBank/DDBJ databases">
        <authorList>
            <person name="Meier V. D."/>
            <person name="Meier V D."/>
        </authorList>
    </citation>
    <scope>NUCLEOTIDE SEQUENCE</scope>
    <source>
        <strain evidence="1">HLG_WM_MAG_04</strain>
    </source>
</reference>
<dbReference type="EMBL" id="CACVAX010000003">
    <property type="protein sequence ID" value="CAA6801120.1"/>
    <property type="molecule type" value="Genomic_DNA"/>
</dbReference>
<keyword evidence="1" id="KW-0378">Hydrolase</keyword>
<dbReference type="AlphaFoldDB" id="A0A6S6RVY6"/>
<evidence type="ECO:0000313" key="1">
    <source>
        <dbReference type="EMBL" id="CAA6801120.1"/>
    </source>
</evidence>
<accession>A0A6S6RVY6</accession>
<sequence>MKNIDELKNELQKGKKFKYLFFWGHRQKSEESVDKVIVEASPYDKVWGIGMLQDDEKATKPLEWRG</sequence>
<dbReference type="EC" id="3.5.4.25" evidence="1"/>
<name>A0A6S6RVY6_9BACT</name>
<gene>
    <name evidence="1" type="ORF">HELGO_WM28005</name>
</gene>
<dbReference type="SUPFAM" id="SSF143990">
    <property type="entry name" value="YbiA-like"/>
    <property type="match status" value="1"/>
</dbReference>
<dbReference type="InterPro" id="IPR037238">
    <property type="entry name" value="YbiA-like_sf"/>
</dbReference>